<reference evidence="3" key="1">
    <citation type="submission" date="2017-09" db="EMBL/GenBank/DDBJ databases">
        <title>FDA dAtabase for Regulatory Grade micrObial Sequences (FDA-ARGOS): Supporting development and validation of Infectious Disease Dx tests.</title>
        <authorList>
            <person name="Minogue T."/>
            <person name="Wolcott M."/>
            <person name="Wasieloski L."/>
            <person name="Aguilar W."/>
            <person name="Moore D."/>
            <person name="Tallon L."/>
            <person name="Sadzewicz L."/>
            <person name="Ott S."/>
            <person name="Zhao X."/>
            <person name="Nagaraj S."/>
            <person name="Vavikolanu K."/>
            <person name="Aluvathingal J."/>
            <person name="Nadendla S."/>
            <person name="Sichtig H."/>
        </authorList>
    </citation>
    <scope>NUCLEOTIDE SEQUENCE [LARGE SCALE GENOMIC DNA]</scope>
    <source>
        <strain evidence="3">FDAARGOS_390</strain>
    </source>
</reference>
<comment type="caution">
    <text evidence="2">The sequence shown here is derived from an EMBL/GenBank/DDBJ whole genome shotgun (WGS) entry which is preliminary data.</text>
</comment>
<organism evidence="2 3">
    <name type="scientific">Burkholderia gladioli</name>
    <name type="common">Pseudomonas marginata</name>
    <name type="synonym">Phytomonas marginata</name>
    <dbReference type="NCBI Taxonomy" id="28095"/>
    <lineage>
        <taxon>Bacteria</taxon>
        <taxon>Pseudomonadati</taxon>
        <taxon>Pseudomonadota</taxon>
        <taxon>Betaproteobacteria</taxon>
        <taxon>Burkholderiales</taxon>
        <taxon>Burkholderiaceae</taxon>
        <taxon>Burkholderia</taxon>
    </lineage>
</organism>
<keyword evidence="1" id="KW-0812">Transmembrane</keyword>
<protein>
    <submittedName>
        <fullName evidence="2">Uncharacterized protein</fullName>
    </submittedName>
</protein>
<gene>
    <name evidence="2" type="ORF">CRM94_13115</name>
</gene>
<evidence type="ECO:0000256" key="1">
    <source>
        <dbReference type="SAM" id="Phobius"/>
    </source>
</evidence>
<accession>A0A2A7SHI6</accession>
<evidence type="ECO:0000313" key="3">
    <source>
        <dbReference type="Proteomes" id="UP000220629"/>
    </source>
</evidence>
<dbReference type="AlphaFoldDB" id="A0A2A7SHI6"/>
<feature type="transmembrane region" description="Helical" evidence="1">
    <location>
        <begin position="87"/>
        <end position="104"/>
    </location>
</feature>
<name>A0A2A7SHI6_BURGA</name>
<sequence length="106" mass="11021">MKGHTQVFARIVEMSGFAAASAEAAARCAEARASRAWERRGAALPEPTNLSSRLRASARVDGAARAGLLGFSGFAAGFAAFAKAIRAILPLMGLATLLVALLHARR</sequence>
<keyword evidence="1" id="KW-1133">Transmembrane helix</keyword>
<keyword evidence="1" id="KW-0472">Membrane</keyword>
<proteinExistence type="predicted"/>
<dbReference type="EMBL" id="PDDY01000001">
    <property type="protein sequence ID" value="PEH43011.1"/>
    <property type="molecule type" value="Genomic_DNA"/>
</dbReference>
<dbReference type="Proteomes" id="UP000220629">
    <property type="component" value="Unassembled WGS sequence"/>
</dbReference>
<feature type="transmembrane region" description="Helical" evidence="1">
    <location>
        <begin position="62"/>
        <end position="81"/>
    </location>
</feature>
<evidence type="ECO:0000313" key="2">
    <source>
        <dbReference type="EMBL" id="PEH43011.1"/>
    </source>
</evidence>